<dbReference type="InterPro" id="IPR043502">
    <property type="entry name" value="DNA/RNA_pol_sf"/>
</dbReference>
<dbReference type="InterPro" id="IPR053134">
    <property type="entry name" value="RNA-dir_DNA_polymerase"/>
</dbReference>
<sequence length="539" mass="60812">TLREFLSEFKLTFDHTETPAEISRTIWNLKQGKQTVQDFAISFRTLATTSSMDADSLKGAFTQALSERIQDQLAYCPEPENLEDLIRLAVRIEKRLKTHQPRSQQCFQPLQPNRPIHSSPPQSIPAKALVDSGCERNLLDLNIVDQLKIPTTPLSNPIRVSSLEGSSLTTITHQTVPIKLQAPAPVPPTPPDLSLIPPEYHDLQAVFCKDRAASLPPHRPYDCCIDLLQGATLPSSRLYNLSKPERECMATYISESLAAGIIRPSTSPLGAGFFFVSKKDGSLRPCIDYRGLNQITVKNKYPLPLLSSTFDPVQNATIFTKLDLRNAYHLVRIREGDEWKTAFKSPLGHFEYLVMPFGLTNAPAVFQSLVNSVLSDYINKFVTVYLDDILIFSDTPSEHYQHVRAVLQRLLENRLFVKAEKCVFHAPSVKFLGFILESGRLRTDPEKVEAVREWPIPTTRKQLQRFLGFANFYRRFIRGYSQVASPLTQLTSTKHPFVWSEAANNAFLELKDRFTQAPVLSRPDPARQFTLEVDASDSG</sequence>
<feature type="non-terminal residue" evidence="4">
    <location>
        <position position="539"/>
    </location>
</feature>
<dbReference type="SUPFAM" id="SSF56672">
    <property type="entry name" value="DNA/RNA polymerases"/>
    <property type="match status" value="1"/>
</dbReference>
<feature type="non-terminal residue" evidence="4">
    <location>
        <position position="1"/>
    </location>
</feature>
<dbReference type="Pfam" id="PF00078">
    <property type="entry name" value="RVT_1"/>
    <property type="match status" value="1"/>
</dbReference>
<reference evidence="4" key="1">
    <citation type="submission" date="2016-05" db="EMBL/GenBank/DDBJ databases">
        <authorList>
            <person name="Lavstsen T."/>
            <person name="Jespersen J.S."/>
        </authorList>
    </citation>
    <scope>NUCLEOTIDE SEQUENCE</scope>
    <source>
        <tissue evidence="4">Brain</tissue>
    </source>
</reference>
<dbReference type="PANTHER" id="PTHR24559">
    <property type="entry name" value="TRANSPOSON TY3-I GAG-POL POLYPROTEIN"/>
    <property type="match status" value="1"/>
</dbReference>
<dbReference type="EMBL" id="HAEI01012110">
    <property type="protein sequence ID" value="SBS14578.1"/>
    <property type="molecule type" value="Transcribed_RNA"/>
</dbReference>
<evidence type="ECO:0000313" key="4">
    <source>
        <dbReference type="EMBL" id="SBS14578.1"/>
    </source>
</evidence>
<dbReference type="FunFam" id="3.30.70.270:FF:000026">
    <property type="entry name" value="Transposon Ty3-G Gag-Pol polyprotein"/>
    <property type="match status" value="1"/>
</dbReference>
<dbReference type="Gene3D" id="3.30.70.270">
    <property type="match status" value="2"/>
</dbReference>
<dbReference type="AlphaFoldDB" id="A0A1A8SAC1"/>
<dbReference type="GO" id="GO:0004523">
    <property type="term" value="F:RNA-DNA hybrid ribonuclease activity"/>
    <property type="evidence" value="ECO:0007669"/>
    <property type="project" value="UniProtKB-EC"/>
</dbReference>
<dbReference type="InterPro" id="IPR005162">
    <property type="entry name" value="Retrotrans_gag_dom"/>
</dbReference>
<name>A0A1A8SAC1_9TELE</name>
<evidence type="ECO:0000256" key="1">
    <source>
        <dbReference type="ARBA" id="ARBA00010879"/>
    </source>
</evidence>
<dbReference type="Pfam" id="PF03732">
    <property type="entry name" value="Retrotrans_gag"/>
    <property type="match status" value="1"/>
</dbReference>
<comment type="similarity">
    <text evidence="1">Belongs to the beta type-B retroviral polymerase family. HERV class-II K(HML-2) pol subfamily.</text>
</comment>
<dbReference type="PROSITE" id="PS50878">
    <property type="entry name" value="RT_POL"/>
    <property type="match status" value="1"/>
</dbReference>
<dbReference type="Gene3D" id="3.10.10.10">
    <property type="entry name" value="HIV Type 1 Reverse Transcriptase, subunit A, domain 1"/>
    <property type="match status" value="1"/>
</dbReference>
<dbReference type="Pfam" id="PF17919">
    <property type="entry name" value="RT_RNaseH_2"/>
    <property type="match status" value="1"/>
</dbReference>
<proteinExistence type="inferred from homology"/>
<dbReference type="CDD" id="cd00303">
    <property type="entry name" value="retropepsin_like"/>
    <property type="match status" value="1"/>
</dbReference>
<dbReference type="EC" id="3.1.26.4" evidence="2"/>
<accession>A0A1A8SAC1</accession>
<protein>
    <recommendedName>
        <fullName evidence="2">ribonuclease H</fullName>
        <ecNumber evidence="2">3.1.26.4</ecNumber>
    </recommendedName>
</protein>
<dbReference type="InterPro" id="IPR041577">
    <property type="entry name" value="RT_RNaseH_2"/>
</dbReference>
<reference evidence="4" key="2">
    <citation type="submission" date="2016-06" db="EMBL/GenBank/DDBJ databases">
        <title>The genome of a short-lived fish provides insights into sex chromosome evolution and the genetic control of aging.</title>
        <authorList>
            <person name="Reichwald K."/>
            <person name="Felder M."/>
            <person name="Petzold A."/>
            <person name="Koch P."/>
            <person name="Groth M."/>
            <person name="Platzer M."/>
        </authorList>
    </citation>
    <scope>NUCLEOTIDE SEQUENCE</scope>
    <source>
        <tissue evidence="4">Brain</tissue>
    </source>
</reference>
<organism evidence="4">
    <name type="scientific">Nothobranchius rachovii</name>
    <name type="common">bluefin notho</name>
    <dbReference type="NCBI Taxonomy" id="451742"/>
    <lineage>
        <taxon>Eukaryota</taxon>
        <taxon>Metazoa</taxon>
        <taxon>Chordata</taxon>
        <taxon>Craniata</taxon>
        <taxon>Vertebrata</taxon>
        <taxon>Euteleostomi</taxon>
        <taxon>Actinopterygii</taxon>
        <taxon>Neopterygii</taxon>
        <taxon>Teleostei</taxon>
        <taxon>Neoteleostei</taxon>
        <taxon>Acanthomorphata</taxon>
        <taxon>Ovalentaria</taxon>
        <taxon>Atherinomorphae</taxon>
        <taxon>Cyprinodontiformes</taxon>
        <taxon>Nothobranchiidae</taxon>
        <taxon>Nothobranchius</taxon>
    </lineage>
</organism>
<dbReference type="InterPro" id="IPR000477">
    <property type="entry name" value="RT_dom"/>
</dbReference>
<dbReference type="CDD" id="cd01647">
    <property type="entry name" value="RT_LTR"/>
    <property type="match status" value="1"/>
</dbReference>
<evidence type="ECO:0000256" key="2">
    <source>
        <dbReference type="ARBA" id="ARBA00012180"/>
    </source>
</evidence>
<gene>
    <name evidence="4" type="primary">Nfu_g_1_025768</name>
</gene>
<feature type="domain" description="Reverse transcriptase" evidence="3">
    <location>
        <begin position="257"/>
        <end position="436"/>
    </location>
</feature>
<evidence type="ECO:0000259" key="3">
    <source>
        <dbReference type="PROSITE" id="PS50878"/>
    </source>
</evidence>
<dbReference type="InterPro" id="IPR043128">
    <property type="entry name" value="Rev_trsase/Diguanyl_cyclase"/>
</dbReference>
<dbReference type="PANTHER" id="PTHR24559:SF440">
    <property type="entry name" value="RIBONUCLEASE H"/>
    <property type="match status" value="1"/>
</dbReference>